<evidence type="ECO:0000313" key="6">
    <source>
        <dbReference type="EMBL" id="QLI04717.1"/>
    </source>
</evidence>
<comment type="similarity">
    <text evidence="1">Belongs to the N(4)/N(6)-methyltransferase family.</text>
</comment>
<dbReference type="PANTHER" id="PTHR42998">
    <property type="entry name" value="TYPE I RESTRICTION ENZYME HINDVIIP M PROTEIN-RELATED"/>
    <property type="match status" value="1"/>
</dbReference>
<dbReference type="Proteomes" id="UP000509414">
    <property type="component" value="Chromosome"/>
</dbReference>
<keyword evidence="6" id="KW-0808">Transferase</keyword>
<dbReference type="EMBL" id="CP049075">
    <property type="protein sequence ID" value="QLI04717.1"/>
    <property type="molecule type" value="Genomic_DNA"/>
</dbReference>
<dbReference type="GO" id="GO:0003677">
    <property type="term" value="F:DNA binding"/>
    <property type="evidence" value="ECO:0007669"/>
    <property type="project" value="InterPro"/>
</dbReference>
<dbReference type="GO" id="GO:0009307">
    <property type="term" value="P:DNA restriction-modification system"/>
    <property type="evidence" value="ECO:0007669"/>
    <property type="project" value="UniProtKB-KW"/>
</dbReference>
<evidence type="ECO:0000256" key="3">
    <source>
        <dbReference type="SAM" id="Coils"/>
    </source>
</evidence>
<feature type="domain" description="DNA methylase adenine-specific" evidence="4">
    <location>
        <begin position="541"/>
        <end position="652"/>
    </location>
</feature>
<feature type="domain" description="DNA methylase adenine-specific" evidence="4">
    <location>
        <begin position="279"/>
        <end position="475"/>
    </location>
</feature>
<keyword evidence="6" id="KW-0489">Methyltransferase</keyword>
<evidence type="ECO:0000256" key="1">
    <source>
        <dbReference type="ARBA" id="ARBA00006594"/>
    </source>
</evidence>
<organism evidence="6 7">
    <name type="scientific">Candidatus Campylobacter infans</name>
    <dbReference type="NCBI Taxonomy" id="2561898"/>
    <lineage>
        <taxon>Bacteria</taxon>
        <taxon>Pseudomonadati</taxon>
        <taxon>Campylobacterota</taxon>
        <taxon>Epsilonproteobacteria</taxon>
        <taxon>Campylobacterales</taxon>
        <taxon>Campylobacteraceae</taxon>
        <taxon>Campylobacter</taxon>
    </lineage>
</organism>
<accession>A0A7H9CEV3</accession>
<evidence type="ECO:0000259" key="5">
    <source>
        <dbReference type="Pfam" id="PF13588"/>
    </source>
</evidence>
<feature type="coiled-coil region" evidence="3">
    <location>
        <begin position="360"/>
        <end position="387"/>
    </location>
</feature>
<dbReference type="Pfam" id="PF02384">
    <property type="entry name" value="N6_Mtase"/>
    <property type="match status" value="2"/>
</dbReference>
<dbReference type="PANTHER" id="PTHR42998:SF1">
    <property type="entry name" value="TYPE I RESTRICTION ENZYME HINDI METHYLASE SUBUNIT"/>
    <property type="match status" value="1"/>
</dbReference>
<dbReference type="PRINTS" id="PR00507">
    <property type="entry name" value="N12N6MTFRASE"/>
</dbReference>
<dbReference type="InterPro" id="IPR003356">
    <property type="entry name" value="DNA_methylase_A-5"/>
</dbReference>
<dbReference type="Gene3D" id="3.40.50.150">
    <property type="entry name" value="Vaccinia Virus protein VP39"/>
    <property type="match status" value="1"/>
</dbReference>
<evidence type="ECO:0000313" key="7">
    <source>
        <dbReference type="Proteomes" id="UP000509414"/>
    </source>
</evidence>
<name>A0A7H9CEV3_9BACT</name>
<dbReference type="InterPro" id="IPR052916">
    <property type="entry name" value="Type-I_RE_MTase_Subunit"/>
</dbReference>
<keyword evidence="7" id="KW-1185">Reference proteome</keyword>
<gene>
    <name evidence="6" type="ORF">CINF_0166</name>
</gene>
<dbReference type="SUPFAM" id="SSF53335">
    <property type="entry name" value="S-adenosyl-L-methionine-dependent methyltransferases"/>
    <property type="match status" value="1"/>
</dbReference>
<proteinExistence type="inferred from homology"/>
<dbReference type="InterPro" id="IPR029063">
    <property type="entry name" value="SAM-dependent_MTases_sf"/>
</dbReference>
<protein>
    <submittedName>
        <fullName evidence="6">Type IIB restriction/modification system, restriction/methyltransferase subunit</fullName>
    </submittedName>
</protein>
<reference evidence="6 7" key="1">
    <citation type="submission" date="2020-02" db="EMBL/GenBank/DDBJ databases">
        <title>Complete genome sequence of the novel Campylobacter species Candidatus Campylobacter infans.</title>
        <authorList>
            <person name="Duim B."/>
            <person name="Zomer A."/>
            <person name="van der Graaf L."/>
            <person name="Wagenaar J."/>
        </authorList>
    </citation>
    <scope>NUCLEOTIDE SEQUENCE [LARGE SCALE GENOMIC DNA]</scope>
    <source>
        <strain evidence="6 7">19S00001</strain>
    </source>
</reference>
<dbReference type="InterPro" id="IPR029464">
    <property type="entry name" value="HSDR_N"/>
</dbReference>
<dbReference type="REBASE" id="410051">
    <property type="entry name" value="M.Cje195ORF166P"/>
</dbReference>
<keyword evidence="2" id="KW-0680">Restriction system</keyword>
<keyword evidence="3" id="KW-0175">Coiled coil</keyword>
<evidence type="ECO:0000259" key="4">
    <source>
        <dbReference type="Pfam" id="PF02384"/>
    </source>
</evidence>
<evidence type="ECO:0000256" key="2">
    <source>
        <dbReference type="ARBA" id="ARBA00022747"/>
    </source>
</evidence>
<sequence length="767" mass="88737">MALQLQYDKQGRIYSPLRKKHLVATPEEKVRQGFVCTLVNTYGYELAQMGEEVKTKDGKGSTRADIVIWKSIEDKKNSKNPLIIVECKADTIRISEEDYKQGESYARHTNAPFFVTHNSYETRFWRVIKDKMPGHIQEIANIPRNNATQKDIDRLYNDLVVFKEDEFANLLHKCHNIIRNIEKLDPAAAFDEIAKILFMKVFVERDLRKGEQNNKFTIDYIEKAKEFNANPLTNFFEDTKKIFAKDLIFDKDEKINLKEHTILRIIKELQIYNLSLTSTDVKGIAFERFLGRTFRGEIGQFFTPRSVVDFMVEMISPQESEIICDPASGSGGFLIRVFSKVRERIQQDIIKQYEVYKQNLLQDKDENKITEQEAKALDEKFNELQKELKVENSGSRLYNLSNHCIFGTDANDRMARTSKMNMIMHGDGHSGIYNHDGLLNINGIFENRFDIILTNPPFGAQVEKEDKVQEKDTQFLVQKDGDKYKVLKNDKEEWIAKDDELAQKYYALYGKVTYQNAQAKIIENIGKPIASLFALKENLQSDKTEHLFINRCLDLLKPSGRMGIVLPEGVFNTPNAEYVRKFVEGKAFLRAVISLPSETFLSSKASVKCSILFLQKFSESEQAKWDGLLQSHRQNLEQEHKNELDLLNEIISYRKQKGEKIAKYSTDDKKRAKKEQKELTERIEKEALSKTKIDFDYPIFMAEPEFVGITSTGETGDNVPNDLRDSFEMVDNEPKLKNKGIATHFKEFLEEYNIAWNGKAQDTKESK</sequence>
<dbReference type="RefSeq" id="WP_179975398.1">
    <property type="nucleotide sequence ID" value="NZ_CP049075.1"/>
</dbReference>
<dbReference type="InterPro" id="IPR002052">
    <property type="entry name" value="DNA_methylase_N6_adenine_CS"/>
</dbReference>
<dbReference type="AlphaFoldDB" id="A0A7H9CEV3"/>
<dbReference type="Pfam" id="PF13588">
    <property type="entry name" value="HSDR_N_2"/>
    <property type="match status" value="1"/>
</dbReference>
<dbReference type="GO" id="GO:0032259">
    <property type="term" value="P:methylation"/>
    <property type="evidence" value="ECO:0007669"/>
    <property type="project" value="UniProtKB-KW"/>
</dbReference>
<dbReference type="GO" id="GO:0008170">
    <property type="term" value="F:N-methyltransferase activity"/>
    <property type="evidence" value="ECO:0007669"/>
    <property type="project" value="InterPro"/>
</dbReference>
<dbReference type="KEGG" id="cinf:CINF_0166"/>
<dbReference type="PROSITE" id="PS00092">
    <property type="entry name" value="N6_MTASE"/>
    <property type="match status" value="1"/>
</dbReference>
<feature type="domain" description="Type I restriction enzyme R protein N-terminal" evidence="5">
    <location>
        <begin position="26"/>
        <end position="143"/>
    </location>
</feature>